<protein>
    <submittedName>
        <fullName evidence="1">Uncharacterized protein</fullName>
    </submittedName>
</protein>
<comment type="caution">
    <text evidence="1">The sequence shown here is derived from an EMBL/GenBank/DDBJ whole genome shotgun (WGS) entry which is preliminary data.</text>
</comment>
<keyword evidence="2" id="KW-1185">Reference proteome</keyword>
<evidence type="ECO:0000313" key="2">
    <source>
        <dbReference type="Proteomes" id="UP001497497"/>
    </source>
</evidence>
<dbReference type="Proteomes" id="UP001497497">
    <property type="component" value="Unassembled WGS sequence"/>
</dbReference>
<dbReference type="EMBL" id="CAXITT010000084">
    <property type="protein sequence ID" value="CAL1531235.1"/>
    <property type="molecule type" value="Genomic_DNA"/>
</dbReference>
<accession>A0AAV2HD24</accession>
<sequence>MTGIKNYLVKHGEGELEDLIERERNKLRRRDSLLGTNEILNIDAIIEQALHVCVLKPLKYHIYRLFVDKYSK</sequence>
<reference evidence="1 2" key="1">
    <citation type="submission" date="2024-04" db="EMBL/GenBank/DDBJ databases">
        <authorList>
            <consortium name="Genoscope - CEA"/>
            <person name="William W."/>
        </authorList>
    </citation>
    <scope>NUCLEOTIDE SEQUENCE [LARGE SCALE GENOMIC DNA]</scope>
</reference>
<evidence type="ECO:0000313" key="1">
    <source>
        <dbReference type="EMBL" id="CAL1531235.1"/>
    </source>
</evidence>
<dbReference type="AlphaFoldDB" id="A0AAV2HD24"/>
<name>A0AAV2HD24_LYMST</name>
<gene>
    <name evidence="1" type="ORF">GSLYS_00005330001</name>
</gene>
<dbReference type="Pfam" id="PF23268">
    <property type="entry name" value="RIN1"/>
    <property type="match status" value="1"/>
</dbReference>
<organism evidence="1 2">
    <name type="scientific">Lymnaea stagnalis</name>
    <name type="common">Great pond snail</name>
    <name type="synonym">Helix stagnalis</name>
    <dbReference type="NCBI Taxonomy" id="6523"/>
    <lineage>
        <taxon>Eukaryota</taxon>
        <taxon>Metazoa</taxon>
        <taxon>Spiralia</taxon>
        <taxon>Lophotrochozoa</taxon>
        <taxon>Mollusca</taxon>
        <taxon>Gastropoda</taxon>
        <taxon>Heterobranchia</taxon>
        <taxon>Euthyneura</taxon>
        <taxon>Panpulmonata</taxon>
        <taxon>Hygrophila</taxon>
        <taxon>Lymnaeoidea</taxon>
        <taxon>Lymnaeidae</taxon>
        <taxon>Lymnaea</taxon>
    </lineage>
</organism>
<proteinExistence type="predicted"/>